<organism evidence="2 3">
    <name type="scientific">Pseudofulvibacter geojedonensis</name>
    <dbReference type="NCBI Taxonomy" id="1123758"/>
    <lineage>
        <taxon>Bacteria</taxon>
        <taxon>Pseudomonadati</taxon>
        <taxon>Bacteroidota</taxon>
        <taxon>Flavobacteriia</taxon>
        <taxon>Flavobacteriales</taxon>
        <taxon>Flavobacteriaceae</taxon>
        <taxon>Pseudofulvibacter</taxon>
    </lineage>
</organism>
<dbReference type="EC" id="2.4.-.-" evidence="2"/>
<evidence type="ECO:0000313" key="3">
    <source>
        <dbReference type="Proteomes" id="UP001596997"/>
    </source>
</evidence>
<protein>
    <submittedName>
        <fullName evidence="2">Glycosyltransferase</fullName>
        <ecNumber evidence="2">2.4.-.-</ecNumber>
    </submittedName>
</protein>
<dbReference type="Proteomes" id="UP001596997">
    <property type="component" value="Unassembled WGS sequence"/>
</dbReference>
<name>A0ABW3I4Q0_9FLAO</name>
<evidence type="ECO:0000313" key="2">
    <source>
        <dbReference type="EMBL" id="MFD0964840.1"/>
    </source>
</evidence>
<keyword evidence="3" id="KW-1185">Reference proteome</keyword>
<dbReference type="InterPro" id="IPR001173">
    <property type="entry name" value="Glyco_trans_2-like"/>
</dbReference>
<evidence type="ECO:0000259" key="1">
    <source>
        <dbReference type="Pfam" id="PF00535"/>
    </source>
</evidence>
<comment type="caution">
    <text evidence="2">The sequence shown here is derived from an EMBL/GenBank/DDBJ whole genome shotgun (WGS) entry which is preliminary data.</text>
</comment>
<dbReference type="GO" id="GO:0016757">
    <property type="term" value="F:glycosyltransferase activity"/>
    <property type="evidence" value="ECO:0007669"/>
    <property type="project" value="UniProtKB-KW"/>
</dbReference>
<sequence>MKVGIIIPCYNEEKRLNLRAFRLCLERFKSFNLCFVNDGSSDNTVEVLQSLKEDYKSRVSIIDKSLNEGKAAAIRDGANYLHQNTNIGYIGYLDADLSTDFEDFNELLESLKSDRKLIMVFGSRNCGTNNIERNPLRKLFSTIIMKFIQLILQLPIKDTQCGAKVFRSQYVPVMYNSTFKTRWLFDVEQFYRLKYHFSDKNLMDHIKEQPLNKWNHVDDSKLTIKDSVQIPFKIIQVWYTYSF</sequence>
<dbReference type="Gene3D" id="3.90.550.10">
    <property type="entry name" value="Spore Coat Polysaccharide Biosynthesis Protein SpsA, Chain A"/>
    <property type="match status" value="1"/>
</dbReference>
<dbReference type="PANTHER" id="PTHR10859:SF91">
    <property type="entry name" value="DOLICHYL-PHOSPHATE BETA-GLUCOSYLTRANSFERASE"/>
    <property type="match status" value="1"/>
</dbReference>
<dbReference type="InterPro" id="IPR029044">
    <property type="entry name" value="Nucleotide-diphossugar_trans"/>
</dbReference>
<accession>A0ABW3I4Q0</accession>
<gene>
    <name evidence="2" type="ORF">ACFQ1O_12565</name>
</gene>
<proteinExistence type="predicted"/>
<dbReference type="Pfam" id="PF00535">
    <property type="entry name" value="Glycos_transf_2"/>
    <property type="match status" value="1"/>
</dbReference>
<keyword evidence="2" id="KW-0328">Glycosyltransferase</keyword>
<reference evidence="3" key="1">
    <citation type="journal article" date="2019" name="Int. J. Syst. Evol. Microbiol.">
        <title>The Global Catalogue of Microorganisms (GCM) 10K type strain sequencing project: providing services to taxonomists for standard genome sequencing and annotation.</title>
        <authorList>
            <consortium name="The Broad Institute Genomics Platform"/>
            <consortium name="The Broad Institute Genome Sequencing Center for Infectious Disease"/>
            <person name="Wu L."/>
            <person name="Ma J."/>
        </authorList>
    </citation>
    <scope>NUCLEOTIDE SEQUENCE [LARGE SCALE GENOMIC DNA]</scope>
    <source>
        <strain evidence="3">CCUG 62114</strain>
    </source>
</reference>
<feature type="domain" description="Glycosyltransferase 2-like" evidence="1">
    <location>
        <begin position="5"/>
        <end position="169"/>
    </location>
</feature>
<dbReference type="EMBL" id="JBHTJM010000010">
    <property type="protein sequence ID" value="MFD0964840.1"/>
    <property type="molecule type" value="Genomic_DNA"/>
</dbReference>
<dbReference type="SUPFAM" id="SSF53448">
    <property type="entry name" value="Nucleotide-diphospho-sugar transferases"/>
    <property type="match status" value="1"/>
</dbReference>
<dbReference type="RefSeq" id="WP_377716386.1">
    <property type="nucleotide sequence ID" value="NZ_JBHTJM010000010.1"/>
</dbReference>
<keyword evidence="2" id="KW-0808">Transferase</keyword>
<dbReference type="PANTHER" id="PTHR10859">
    <property type="entry name" value="GLYCOSYL TRANSFERASE"/>
    <property type="match status" value="1"/>
</dbReference>